<feature type="region of interest" description="Disordered" evidence="1">
    <location>
        <begin position="41"/>
        <end position="65"/>
    </location>
</feature>
<dbReference type="Proteomes" id="UP001270362">
    <property type="component" value="Unassembled WGS sequence"/>
</dbReference>
<accession>A0AAE0X0X3</accession>
<evidence type="ECO:0000256" key="1">
    <source>
        <dbReference type="SAM" id="MobiDB-lite"/>
    </source>
</evidence>
<proteinExistence type="predicted"/>
<dbReference type="EMBL" id="JAULSO010000005">
    <property type="protein sequence ID" value="KAK3682528.1"/>
    <property type="molecule type" value="Genomic_DNA"/>
</dbReference>
<name>A0AAE0X0X3_9PEZI</name>
<dbReference type="AlphaFoldDB" id="A0AAE0X0X3"/>
<comment type="caution">
    <text evidence="2">The sequence shown here is derived from an EMBL/GenBank/DDBJ whole genome shotgun (WGS) entry which is preliminary data.</text>
</comment>
<organism evidence="2 3">
    <name type="scientific">Podospora appendiculata</name>
    <dbReference type="NCBI Taxonomy" id="314037"/>
    <lineage>
        <taxon>Eukaryota</taxon>
        <taxon>Fungi</taxon>
        <taxon>Dikarya</taxon>
        <taxon>Ascomycota</taxon>
        <taxon>Pezizomycotina</taxon>
        <taxon>Sordariomycetes</taxon>
        <taxon>Sordariomycetidae</taxon>
        <taxon>Sordariales</taxon>
        <taxon>Podosporaceae</taxon>
        <taxon>Podospora</taxon>
    </lineage>
</organism>
<sequence length="65" mass="7479">MPEVEQTDNEDFEYISYYTFGPVNYERSMSWQAGGARILIGKKPSDGQGYSGRPNSTQNRKQLRE</sequence>
<evidence type="ECO:0000313" key="3">
    <source>
        <dbReference type="Proteomes" id="UP001270362"/>
    </source>
</evidence>
<reference evidence="2" key="2">
    <citation type="submission" date="2023-06" db="EMBL/GenBank/DDBJ databases">
        <authorList>
            <consortium name="Lawrence Berkeley National Laboratory"/>
            <person name="Haridas S."/>
            <person name="Hensen N."/>
            <person name="Bonometti L."/>
            <person name="Westerberg I."/>
            <person name="Brannstrom I.O."/>
            <person name="Guillou S."/>
            <person name="Cros-Aarteil S."/>
            <person name="Calhoun S."/>
            <person name="Kuo A."/>
            <person name="Mondo S."/>
            <person name="Pangilinan J."/>
            <person name="Riley R."/>
            <person name="Labutti K."/>
            <person name="Andreopoulos B."/>
            <person name="Lipzen A."/>
            <person name="Chen C."/>
            <person name="Yanf M."/>
            <person name="Daum C."/>
            <person name="Ng V."/>
            <person name="Clum A."/>
            <person name="Steindorff A."/>
            <person name="Ohm R."/>
            <person name="Martin F."/>
            <person name="Silar P."/>
            <person name="Natvig D."/>
            <person name="Lalanne C."/>
            <person name="Gautier V."/>
            <person name="Ament-Velasquez S.L."/>
            <person name="Kruys A."/>
            <person name="Hutchinson M.I."/>
            <person name="Powell A.J."/>
            <person name="Barry K."/>
            <person name="Miller A.N."/>
            <person name="Grigoriev I.V."/>
            <person name="Debuchy R."/>
            <person name="Gladieux P."/>
            <person name="Thoren M.H."/>
            <person name="Johannesson H."/>
        </authorList>
    </citation>
    <scope>NUCLEOTIDE SEQUENCE</scope>
    <source>
        <strain evidence="2">CBS 314.62</strain>
    </source>
</reference>
<reference evidence="2" key="1">
    <citation type="journal article" date="2023" name="Mol. Phylogenet. Evol.">
        <title>Genome-scale phylogeny and comparative genomics of the fungal order Sordariales.</title>
        <authorList>
            <person name="Hensen N."/>
            <person name="Bonometti L."/>
            <person name="Westerberg I."/>
            <person name="Brannstrom I.O."/>
            <person name="Guillou S."/>
            <person name="Cros-Aarteil S."/>
            <person name="Calhoun S."/>
            <person name="Haridas S."/>
            <person name="Kuo A."/>
            <person name="Mondo S."/>
            <person name="Pangilinan J."/>
            <person name="Riley R."/>
            <person name="LaButti K."/>
            <person name="Andreopoulos B."/>
            <person name="Lipzen A."/>
            <person name="Chen C."/>
            <person name="Yan M."/>
            <person name="Daum C."/>
            <person name="Ng V."/>
            <person name="Clum A."/>
            <person name="Steindorff A."/>
            <person name="Ohm R.A."/>
            <person name="Martin F."/>
            <person name="Silar P."/>
            <person name="Natvig D.O."/>
            <person name="Lalanne C."/>
            <person name="Gautier V."/>
            <person name="Ament-Velasquez S.L."/>
            <person name="Kruys A."/>
            <person name="Hutchinson M.I."/>
            <person name="Powell A.J."/>
            <person name="Barry K."/>
            <person name="Miller A.N."/>
            <person name="Grigoriev I.V."/>
            <person name="Debuchy R."/>
            <person name="Gladieux P."/>
            <person name="Hiltunen Thoren M."/>
            <person name="Johannesson H."/>
        </authorList>
    </citation>
    <scope>NUCLEOTIDE SEQUENCE</scope>
    <source>
        <strain evidence="2">CBS 314.62</strain>
    </source>
</reference>
<protein>
    <submittedName>
        <fullName evidence="2">Uncharacterized protein</fullName>
    </submittedName>
</protein>
<gene>
    <name evidence="2" type="ORF">B0T22DRAFT_286878</name>
</gene>
<keyword evidence="3" id="KW-1185">Reference proteome</keyword>
<evidence type="ECO:0000313" key="2">
    <source>
        <dbReference type="EMBL" id="KAK3682528.1"/>
    </source>
</evidence>
<feature type="compositionally biased region" description="Polar residues" evidence="1">
    <location>
        <begin position="53"/>
        <end position="65"/>
    </location>
</feature>